<feature type="region of interest" description="Disordered" evidence="1">
    <location>
        <begin position="61"/>
        <end position="100"/>
    </location>
</feature>
<proteinExistence type="predicted"/>
<sequence length="100" mass="10256">MVTNCAAINILRMNGLPRTAHMTGNSLAIVCACICGRVSTVSTGIRQDLPTSICSASPHALGAAGPRGAARAPRPSAPPRLGEPGCLPLLSPRWREAAAE</sequence>
<dbReference type="Proteomes" id="UP001189429">
    <property type="component" value="Unassembled WGS sequence"/>
</dbReference>
<accession>A0ABN9QHH6</accession>
<gene>
    <name evidence="2" type="ORF">PCOR1329_LOCUS11091</name>
</gene>
<evidence type="ECO:0000313" key="3">
    <source>
        <dbReference type="Proteomes" id="UP001189429"/>
    </source>
</evidence>
<reference evidence="2" key="1">
    <citation type="submission" date="2023-10" db="EMBL/GenBank/DDBJ databases">
        <authorList>
            <person name="Chen Y."/>
            <person name="Shah S."/>
            <person name="Dougan E. K."/>
            <person name="Thang M."/>
            <person name="Chan C."/>
        </authorList>
    </citation>
    <scope>NUCLEOTIDE SEQUENCE [LARGE SCALE GENOMIC DNA]</scope>
</reference>
<name>A0ABN9QHH6_9DINO</name>
<comment type="caution">
    <text evidence="2">The sequence shown here is derived from an EMBL/GenBank/DDBJ whole genome shotgun (WGS) entry which is preliminary data.</text>
</comment>
<keyword evidence="3" id="KW-1185">Reference proteome</keyword>
<protein>
    <submittedName>
        <fullName evidence="2">Uncharacterized protein</fullName>
    </submittedName>
</protein>
<evidence type="ECO:0000256" key="1">
    <source>
        <dbReference type="SAM" id="MobiDB-lite"/>
    </source>
</evidence>
<organism evidence="2 3">
    <name type="scientific">Prorocentrum cordatum</name>
    <dbReference type="NCBI Taxonomy" id="2364126"/>
    <lineage>
        <taxon>Eukaryota</taxon>
        <taxon>Sar</taxon>
        <taxon>Alveolata</taxon>
        <taxon>Dinophyceae</taxon>
        <taxon>Prorocentrales</taxon>
        <taxon>Prorocentraceae</taxon>
        <taxon>Prorocentrum</taxon>
    </lineage>
</organism>
<feature type="compositionally biased region" description="Low complexity" evidence="1">
    <location>
        <begin position="61"/>
        <end position="82"/>
    </location>
</feature>
<dbReference type="EMBL" id="CAUYUJ010003185">
    <property type="protein sequence ID" value="CAK0804202.1"/>
    <property type="molecule type" value="Genomic_DNA"/>
</dbReference>
<evidence type="ECO:0000313" key="2">
    <source>
        <dbReference type="EMBL" id="CAK0804202.1"/>
    </source>
</evidence>